<dbReference type="PANTHER" id="PTHR11766:SF0">
    <property type="entry name" value="TYROSINE--TRNA LIGASE, MITOCHONDRIAL"/>
    <property type="match status" value="1"/>
</dbReference>
<keyword evidence="3 8" id="KW-0067">ATP-binding</keyword>
<evidence type="ECO:0000256" key="4">
    <source>
        <dbReference type="ARBA" id="ARBA00022884"/>
    </source>
</evidence>
<dbReference type="InterPro" id="IPR002305">
    <property type="entry name" value="aa-tRNA-synth_Ic"/>
</dbReference>
<feature type="binding site" evidence="8">
    <location>
        <position position="239"/>
    </location>
    <ligand>
        <name>ATP</name>
        <dbReference type="ChEBI" id="CHEBI:30616"/>
    </ligand>
</feature>
<proteinExistence type="inferred from homology"/>
<dbReference type="GO" id="GO:0004831">
    <property type="term" value="F:tyrosine-tRNA ligase activity"/>
    <property type="evidence" value="ECO:0007669"/>
    <property type="project" value="UniProtKB-UniRule"/>
</dbReference>
<organism evidence="11 12">
    <name type="scientific">Riesia pediculicola (strain USDA)</name>
    <dbReference type="NCBI Taxonomy" id="515618"/>
    <lineage>
        <taxon>Bacteria</taxon>
        <taxon>Pseudomonadati</taxon>
        <taxon>Pseudomonadota</taxon>
        <taxon>Gammaproteobacteria</taxon>
        <taxon>Enterobacterales</taxon>
        <taxon>Enterobacteriaceae</taxon>
        <taxon>Candidatus Riesia</taxon>
    </lineage>
</organism>
<gene>
    <name evidence="8 11" type="primary">tyrS</name>
    <name evidence="11" type="ordered locus">RIEPE_0129</name>
</gene>
<dbReference type="PROSITE" id="PS50889">
    <property type="entry name" value="S4"/>
    <property type="match status" value="1"/>
</dbReference>
<sequence>MKHEKRNLIKIFKELKLIDQLIHEKKLVQTILKKNITLYCGFDPTSDSLHVGHLIPLFLLKTFQNFGHKPIILVGGATSLIGDPSFRDSERSINQVDQIESWTRKIYNQIGIFFDSNHKKNKAIIVNNIEWFERMKIIDFLTTVGRNFSIKNMLRKELIKNKLENRQGISFSEFSYSLLQAYDFYKLYTDYHASLQIGGSDQWSNIIVGIELIKKLSRKEVFGLTFSLITNSIGRKFGKTEKNNIWLDPKKTSPYCFYQFWINLDDRNAQMFFYLLLMSNSTLIHNLEMKKYPKKIQYFLAKKVTEIIHGKYLSDMAHDISKKIFEYQKISQFKEEDFRNFLKLGVPKIEIDLSRRYDIQEILVKSKLLDSKSQARNMIENHSISVNFHPCEDKRFIFSENEQIFQRYSIVRKGKKDFILIVWKKVK</sequence>
<dbReference type="PROSITE" id="PS00178">
    <property type="entry name" value="AA_TRNA_LIGASE_I"/>
    <property type="match status" value="1"/>
</dbReference>
<evidence type="ECO:0000313" key="12">
    <source>
        <dbReference type="Proteomes" id="UP000001700"/>
    </source>
</evidence>
<dbReference type="PANTHER" id="PTHR11766">
    <property type="entry name" value="TYROSYL-TRNA SYNTHETASE"/>
    <property type="match status" value="1"/>
</dbReference>
<name>D4G7T7_RIEPU</name>
<keyword evidence="2 8" id="KW-0547">Nucleotide-binding</keyword>
<dbReference type="CDD" id="cd00805">
    <property type="entry name" value="TyrRS_core"/>
    <property type="match status" value="1"/>
</dbReference>
<dbReference type="GO" id="GO:0005524">
    <property type="term" value="F:ATP binding"/>
    <property type="evidence" value="ECO:0007669"/>
    <property type="project" value="UniProtKB-UniRule"/>
</dbReference>
<dbReference type="InterPro" id="IPR002307">
    <property type="entry name" value="Tyr-tRNA-ligase"/>
</dbReference>
<dbReference type="NCBIfam" id="TIGR00234">
    <property type="entry name" value="tyrS"/>
    <property type="match status" value="1"/>
</dbReference>
<dbReference type="InterPro" id="IPR024088">
    <property type="entry name" value="Tyr-tRNA-ligase_bac-type"/>
</dbReference>
<dbReference type="InterPro" id="IPR014729">
    <property type="entry name" value="Rossmann-like_a/b/a_fold"/>
</dbReference>
<evidence type="ECO:0000256" key="1">
    <source>
        <dbReference type="ARBA" id="ARBA00022598"/>
    </source>
</evidence>
<keyword evidence="12" id="KW-1185">Reference proteome</keyword>
<dbReference type="HOGENOM" id="CLU_024003_0_3_6"/>
<dbReference type="AlphaFoldDB" id="D4G7T7"/>
<dbReference type="OrthoDB" id="9804243at2"/>
<dbReference type="HAMAP" id="MF_02006">
    <property type="entry name" value="Tyr_tRNA_synth_type1"/>
    <property type="match status" value="1"/>
</dbReference>
<dbReference type="PRINTS" id="PR01040">
    <property type="entry name" value="TRNASYNTHTYR"/>
</dbReference>
<dbReference type="InterPro" id="IPR036986">
    <property type="entry name" value="S4_RNA-bd_sf"/>
</dbReference>
<dbReference type="EMBL" id="CP001085">
    <property type="protein sequence ID" value="ADD79480.1"/>
    <property type="molecule type" value="Genomic_DNA"/>
</dbReference>
<feature type="binding site" evidence="8">
    <location>
        <position position="176"/>
    </location>
    <ligand>
        <name>L-tyrosine</name>
        <dbReference type="ChEBI" id="CHEBI:58315"/>
    </ligand>
</feature>
<dbReference type="Pfam" id="PF00579">
    <property type="entry name" value="tRNA-synt_1b"/>
    <property type="match status" value="1"/>
</dbReference>
<keyword evidence="1 8" id="KW-0436">Ligase</keyword>
<feature type="binding site" evidence="8">
    <location>
        <position position="180"/>
    </location>
    <ligand>
        <name>L-tyrosine</name>
        <dbReference type="ChEBI" id="CHEBI:58315"/>
    </ligand>
</feature>
<feature type="short sequence motif" description="'HIGH' region" evidence="8">
    <location>
        <begin position="44"/>
        <end position="53"/>
    </location>
</feature>
<dbReference type="RefSeq" id="WP_013087470.1">
    <property type="nucleotide sequence ID" value="NC_014109.1"/>
</dbReference>
<dbReference type="Gene3D" id="3.40.50.620">
    <property type="entry name" value="HUPs"/>
    <property type="match status" value="1"/>
</dbReference>
<feature type="domain" description="Tyrosine--tRNA ligase SYY-like C-terminal" evidence="10">
    <location>
        <begin position="345"/>
        <end position="421"/>
    </location>
</feature>
<evidence type="ECO:0000256" key="7">
    <source>
        <dbReference type="ARBA" id="ARBA00048248"/>
    </source>
</evidence>
<evidence type="ECO:0000256" key="5">
    <source>
        <dbReference type="ARBA" id="ARBA00022917"/>
    </source>
</evidence>
<evidence type="ECO:0000256" key="8">
    <source>
        <dbReference type="HAMAP-Rule" id="MF_02006"/>
    </source>
</evidence>
<dbReference type="SUPFAM" id="SSF52374">
    <property type="entry name" value="Nucleotidylyl transferase"/>
    <property type="match status" value="1"/>
</dbReference>
<dbReference type="Pfam" id="PF22421">
    <property type="entry name" value="SYY_C-terminal"/>
    <property type="match status" value="1"/>
</dbReference>
<dbReference type="InterPro" id="IPR024107">
    <property type="entry name" value="Tyr-tRNA-ligase_bac_1"/>
</dbReference>
<dbReference type="Gene3D" id="3.10.290.10">
    <property type="entry name" value="RNA-binding S4 domain"/>
    <property type="match status" value="1"/>
</dbReference>
<dbReference type="Proteomes" id="UP000001700">
    <property type="component" value="Chromosome"/>
</dbReference>
<evidence type="ECO:0000256" key="2">
    <source>
        <dbReference type="ARBA" id="ARBA00022741"/>
    </source>
</evidence>
<dbReference type="EC" id="6.1.1.1" evidence="8"/>
<keyword evidence="4 9" id="KW-0694">RNA-binding</keyword>
<dbReference type="Gene3D" id="1.10.240.10">
    <property type="entry name" value="Tyrosyl-Transfer RNA Synthetase"/>
    <property type="match status" value="1"/>
</dbReference>
<evidence type="ECO:0000256" key="6">
    <source>
        <dbReference type="ARBA" id="ARBA00023146"/>
    </source>
</evidence>
<evidence type="ECO:0000259" key="10">
    <source>
        <dbReference type="Pfam" id="PF22421"/>
    </source>
</evidence>
<dbReference type="CDD" id="cd00165">
    <property type="entry name" value="S4"/>
    <property type="match status" value="1"/>
</dbReference>
<dbReference type="STRING" id="515618.RIEPE_0129"/>
<feature type="short sequence motif" description="'KMSKS' region" evidence="8">
    <location>
        <begin position="236"/>
        <end position="240"/>
    </location>
</feature>
<comment type="subunit">
    <text evidence="8">Homodimer.</text>
</comment>
<accession>D4G7T7</accession>
<comment type="similarity">
    <text evidence="8">Belongs to the class-I aminoacyl-tRNA synthetase family. TyrS type 1 subfamily.</text>
</comment>
<comment type="catalytic activity">
    <reaction evidence="7 8">
        <text>tRNA(Tyr) + L-tyrosine + ATP = L-tyrosyl-tRNA(Tyr) + AMP + diphosphate + H(+)</text>
        <dbReference type="Rhea" id="RHEA:10220"/>
        <dbReference type="Rhea" id="RHEA-COMP:9706"/>
        <dbReference type="Rhea" id="RHEA-COMP:9707"/>
        <dbReference type="ChEBI" id="CHEBI:15378"/>
        <dbReference type="ChEBI" id="CHEBI:30616"/>
        <dbReference type="ChEBI" id="CHEBI:33019"/>
        <dbReference type="ChEBI" id="CHEBI:58315"/>
        <dbReference type="ChEBI" id="CHEBI:78442"/>
        <dbReference type="ChEBI" id="CHEBI:78536"/>
        <dbReference type="ChEBI" id="CHEBI:456215"/>
        <dbReference type="EC" id="6.1.1.1"/>
    </reaction>
</comment>
<dbReference type="SUPFAM" id="SSF55174">
    <property type="entry name" value="Alpha-L RNA-binding motif"/>
    <property type="match status" value="1"/>
</dbReference>
<evidence type="ECO:0000256" key="9">
    <source>
        <dbReference type="PROSITE-ProRule" id="PRU00182"/>
    </source>
</evidence>
<keyword evidence="8" id="KW-0963">Cytoplasm</keyword>
<dbReference type="KEGG" id="rip:RIEPE_0129"/>
<protein>
    <recommendedName>
        <fullName evidence="8">Tyrosine--tRNA ligase</fullName>
        <ecNumber evidence="8">6.1.1.1</ecNumber>
    </recommendedName>
    <alternativeName>
        <fullName evidence="8">Tyrosyl-tRNA synthetase</fullName>
        <shortName evidence="8">TyrRS</shortName>
    </alternativeName>
</protein>
<keyword evidence="6 8" id="KW-0030">Aminoacyl-tRNA synthetase</keyword>
<comment type="subcellular location">
    <subcellularLocation>
        <location evidence="8">Cytoplasm</location>
    </subcellularLocation>
</comment>
<comment type="function">
    <text evidence="8">Catalyzes the attachment of tyrosine to tRNA(Tyr) in a two-step reaction: tyrosine is first activated by ATP to form Tyr-AMP and then transferred to the acceptor end of tRNA(Tyr).</text>
</comment>
<keyword evidence="5 8" id="KW-0648">Protein biosynthesis</keyword>
<dbReference type="InterPro" id="IPR054608">
    <property type="entry name" value="SYY-like_C"/>
</dbReference>
<dbReference type="GO" id="GO:0005829">
    <property type="term" value="C:cytosol"/>
    <property type="evidence" value="ECO:0007669"/>
    <property type="project" value="TreeGrafter"/>
</dbReference>
<reference evidence="11" key="1">
    <citation type="submission" date="2008-05" db="EMBL/GenBank/DDBJ databases">
        <title>Genome sequence of Riesia pediculicola USDA.</title>
        <authorList>
            <person name="Kirkness E.F."/>
        </authorList>
    </citation>
    <scope>NUCLEOTIDE SEQUENCE [LARGE SCALE GENOMIC DNA]</scope>
    <source>
        <strain evidence="11">USDA</strain>
    </source>
</reference>
<evidence type="ECO:0000313" key="11">
    <source>
        <dbReference type="EMBL" id="ADD79480.1"/>
    </source>
</evidence>
<dbReference type="GO" id="GO:0006437">
    <property type="term" value="P:tyrosyl-tRNA aminoacylation"/>
    <property type="evidence" value="ECO:0007669"/>
    <property type="project" value="UniProtKB-UniRule"/>
</dbReference>
<evidence type="ECO:0000256" key="3">
    <source>
        <dbReference type="ARBA" id="ARBA00022840"/>
    </source>
</evidence>
<dbReference type="InterPro" id="IPR001412">
    <property type="entry name" value="aa-tRNA-synth_I_CS"/>
</dbReference>
<dbReference type="GO" id="GO:0003723">
    <property type="term" value="F:RNA binding"/>
    <property type="evidence" value="ECO:0007669"/>
    <property type="project" value="UniProtKB-KW"/>
</dbReference>
<dbReference type="eggNOG" id="COG0162">
    <property type="taxonomic scope" value="Bacteria"/>
</dbReference>
<feature type="binding site" evidence="8">
    <location>
        <position position="39"/>
    </location>
    <ligand>
        <name>L-tyrosine</name>
        <dbReference type="ChEBI" id="CHEBI:58315"/>
    </ligand>
</feature>